<dbReference type="GO" id="GO:0005524">
    <property type="term" value="F:ATP binding"/>
    <property type="evidence" value="ECO:0007669"/>
    <property type="project" value="UniProtKB-UniRule"/>
</dbReference>
<dbReference type="Gene3D" id="1.10.510.10">
    <property type="entry name" value="Transferase(Phosphotransferase) domain 1"/>
    <property type="match status" value="1"/>
</dbReference>
<feature type="compositionally biased region" description="Polar residues" evidence="15">
    <location>
        <begin position="13"/>
        <end position="29"/>
    </location>
</feature>
<dbReference type="InterPro" id="IPR008271">
    <property type="entry name" value="Ser/Thr_kinase_AS"/>
</dbReference>
<evidence type="ECO:0000256" key="14">
    <source>
        <dbReference type="RuleBase" id="RU000304"/>
    </source>
</evidence>
<evidence type="ECO:0000256" key="11">
    <source>
        <dbReference type="ARBA" id="ARBA00048679"/>
    </source>
</evidence>
<dbReference type="AlphaFoldDB" id="A0AAN9ESS2"/>
<evidence type="ECO:0000256" key="13">
    <source>
        <dbReference type="PROSITE-ProRule" id="PRU10141"/>
    </source>
</evidence>
<evidence type="ECO:0000256" key="10">
    <source>
        <dbReference type="ARBA" id="ARBA00047899"/>
    </source>
</evidence>
<dbReference type="FunFam" id="1.10.510.10:FF:000335">
    <property type="entry name" value="receptor-like cytosolic serine/threonine-protein kinase RBK2"/>
    <property type="match status" value="1"/>
</dbReference>
<keyword evidence="3" id="KW-0963">Cytoplasm</keyword>
<evidence type="ECO:0000256" key="1">
    <source>
        <dbReference type="ARBA" id="ARBA00004496"/>
    </source>
</evidence>
<dbReference type="PROSITE" id="PS00107">
    <property type="entry name" value="PROTEIN_KINASE_ATP"/>
    <property type="match status" value="1"/>
</dbReference>
<comment type="catalytic activity">
    <reaction evidence="11">
        <text>L-seryl-[protein] + ATP = O-phospho-L-seryl-[protein] + ADP + H(+)</text>
        <dbReference type="Rhea" id="RHEA:17989"/>
        <dbReference type="Rhea" id="RHEA-COMP:9863"/>
        <dbReference type="Rhea" id="RHEA-COMP:11604"/>
        <dbReference type="ChEBI" id="CHEBI:15378"/>
        <dbReference type="ChEBI" id="CHEBI:29999"/>
        <dbReference type="ChEBI" id="CHEBI:30616"/>
        <dbReference type="ChEBI" id="CHEBI:83421"/>
        <dbReference type="ChEBI" id="CHEBI:456216"/>
        <dbReference type="EC" id="2.7.11.1"/>
    </reaction>
</comment>
<dbReference type="Gene3D" id="3.30.200.20">
    <property type="entry name" value="Phosphorylase Kinase, domain 1"/>
    <property type="match status" value="1"/>
</dbReference>
<comment type="catalytic activity">
    <reaction evidence="10">
        <text>L-threonyl-[protein] + ATP = O-phospho-L-threonyl-[protein] + ADP + H(+)</text>
        <dbReference type="Rhea" id="RHEA:46608"/>
        <dbReference type="Rhea" id="RHEA-COMP:11060"/>
        <dbReference type="Rhea" id="RHEA-COMP:11605"/>
        <dbReference type="ChEBI" id="CHEBI:15378"/>
        <dbReference type="ChEBI" id="CHEBI:30013"/>
        <dbReference type="ChEBI" id="CHEBI:30616"/>
        <dbReference type="ChEBI" id="CHEBI:61977"/>
        <dbReference type="ChEBI" id="CHEBI:456216"/>
        <dbReference type="EC" id="2.7.11.1"/>
    </reaction>
</comment>
<keyword evidence="5" id="KW-0597">Phosphoprotein</keyword>
<keyword evidence="6" id="KW-0808">Transferase</keyword>
<evidence type="ECO:0000256" key="9">
    <source>
        <dbReference type="ARBA" id="ARBA00022840"/>
    </source>
</evidence>
<evidence type="ECO:0000256" key="2">
    <source>
        <dbReference type="ARBA" id="ARBA00012513"/>
    </source>
</evidence>
<feature type="domain" description="Protein kinase" evidence="16">
    <location>
        <begin position="87"/>
        <end position="363"/>
    </location>
</feature>
<evidence type="ECO:0000256" key="3">
    <source>
        <dbReference type="ARBA" id="ARBA00022490"/>
    </source>
</evidence>
<dbReference type="GO" id="GO:0005737">
    <property type="term" value="C:cytoplasm"/>
    <property type="evidence" value="ECO:0007669"/>
    <property type="project" value="UniProtKB-SubCell"/>
</dbReference>
<dbReference type="EC" id="2.7.11.1" evidence="2"/>
<dbReference type="Pfam" id="PF00069">
    <property type="entry name" value="Pkinase"/>
    <property type="match status" value="1"/>
</dbReference>
<keyword evidence="4 14" id="KW-0723">Serine/threonine-protein kinase</keyword>
<sequence length="381" mass="42968">MPNSSQRYHRGSSLWNNKNGPSNISQNAPMFNARHEKGDTSVRGAPKISRSENKSNRENRELLNTYNLKSSFVHFSISDLKLATNDFANGNLIGRGGFSEVYKGRLGDGQLVAVKKLMKGEVDERTSNFLSELGIIAHIDHPNIAKLIGCGADEEEMHIVFQLSALGSLGSLLHGPNKNELNWTKRYRIAMGIANGLYYLHEQCQRRIIHRDIKSDNILLTENFEPQICDFGIARWLPEQCPYLSPCNMSKLEGTCGYFAPEYLTHGKVGEKNDVYSYGIVLLEIITGRRALDHLQQSIMLWAKPLLDTNNIKNLVDPSLGDDYDRKEMDRVVLTASLCVEQSPLLRPRMSQVIVLLKGDDVVMELPEGSPPLWYDQRTYS</sequence>
<keyword evidence="18" id="KW-1185">Reference proteome</keyword>
<organism evidence="17 18">
    <name type="scientific">Crotalaria pallida</name>
    <name type="common">Smooth rattlebox</name>
    <name type="synonym">Crotalaria striata</name>
    <dbReference type="NCBI Taxonomy" id="3830"/>
    <lineage>
        <taxon>Eukaryota</taxon>
        <taxon>Viridiplantae</taxon>
        <taxon>Streptophyta</taxon>
        <taxon>Embryophyta</taxon>
        <taxon>Tracheophyta</taxon>
        <taxon>Spermatophyta</taxon>
        <taxon>Magnoliopsida</taxon>
        <taxon>eudicotyledons</taxon>
        <taxon>Gunneridae</taxon>
        <taxon>Pentapetalae</taxon>
        <taxon>rosids</taxon>
        <taxon>fabids</taxon>
        <taxon>Fabales</taxon>
        <taxon>Fabaceae</taxon>
        <taxon>Papilionoideae</taxon>
        <taxon>50 kb inversion clade</taxon>
        <taxon>genistoids sensu lato</taxon>
        <taxon>core genistoids</taxon>
        <taxon>Crotalarieae</taxon>
        <taxon>Crotalaria</taxon>
    </lineage>
</organism>
<evidence type="ECO:0000313" key="18">
    <source>
        <dbReference type="Proteomes" id="UP001372338"/>
    </source>
</evidence>
<reference evidence="17 18" key="1">
    <citation type="submission" date="2024-01" db="EMBL/GenBank/DDBJ databases">
        <title>The genomes of 5 underutilized Papilionoideae crops provide insights into root nodulation and disease resistanc.</title>
        <authorList>
            <person name="Yuan L."/>
        </authorList>
    </citation>
    <scope>NUCLEOTIDE SEQUENCE [LARGE SCALE GENOMIC DNA]</scope>
    <source>
        <strain evidence="17">ZHUSHIDOU_FW_LH</strain>
        <tissue evidence="17">Leaf</tissue>
    </source>
</reference>
<accession>A0AAN9ESS2</accession>
<feature type="binding site" evidence="13">
    <location>
        <position position="116"/>
    </location>
    <ligand>
        <name>ATP</name>
        <dbReference type="ChEBI" id="CHEBI:30616"/>
    </ligand>
</feature>
<dbReference type="PROSITE" id="PS50011">
    <property type="entry name" value="PROTEIN_KINASE_DOM"/>
    <property type="match status" value="1"/>
</dbReference>
<evidence type="ECO:0000313" key="17">
    <source>
        <dbReference type="EMBL" id="KAK7259278.1"/>
    </source>
</evidence>
<dbReference type="PANTHER" id="PTHR47987">
    <property type="entry name" value="OS08G0249100 PROTEIN"/>
    <property type="match status" value="1"/>
</dbReference>
<dbReference type="SUPFAM" id="SSF56112">
    <property type="entry name" value="Protein kinase-like (PK-like)"/>
    <property type="match status" value="1"/>
</dbReference>
<dbReference type="PANTHER" id="PTHR47987:SF31">
    <property type="entry name" value="RECEPTOR-LIKE CYTOSOLIC SERINE_THREONINE-KINASE"/>
    <property type="match status" value="1"/>
</dbReference>
<protein>
    <recommendedName>
        <fullName evidence="2">non-specific serine/threonine protein kinase</fullName>
        <ecNumber evidence="2">2.7.11.1</ecNumber>
    </recommendedName>
</protein>
<dbReference type="InterPro" id="IPR011009">
    <property type="entry name" value="Kinase-like_dom_sf"/>
</dbReference>
<evidence type="ECO:0000256" key="7">
    <source>
        <dbReference type="ARBA" id="ARBA00022741"/>
    </source>
</evidence>
<comment type="subcellular location">
    <subcellularLocation>
        <location evidence="1">Cytoplasm</location>
    </subcellularLocation>
</comment>
<dbReference type="PROSITE" id="PS00108">
    <property type="entry name" value="PROTEIN_KINASE_ST"/>
    <property type="match status" value="1"/>
</dbReference>
<dbReference type="SMART" id="SM00220">
    <property type="entry name" value="S_TKc"/>
    <property type="match status" value="1"/>
</dbReference>
<evidence type="ECO:0000256" key="15">
    <source>
        <dbReference type="SAM" id="MobiDB-lite"/>
    </source>
</evidence>
<evidence type="ECO:0000259" key="16">
    <source>
        <dbReference type="PROSITE" id="PS50011"/>
    </source>
</evidence>
<feature type="region of interest" description="Disordered" evidence="15">
    <location>
        <begin position="1"/>
        <end position="56"/>
    </location>
</feature>
<dbReference type="Proteomes" id="UP001372338">
    <property type="component" value="Unassembled WGS sequence"/>
</dbReference>
<evidence type="ECO:0000256" key="12">
    <source>
        <dbReference type="ARBA" id="ARBA00063228"/>
    </source>
</evidence>
<gene>
    <name evidence="17" type="ORF">RIF29_24880</name>
</gene>
<keyword evidence="9 13" id="KW-0067">ATP-binding</keyword>
<dbReference type="GO" id="GO:0004674">
    <property type="term" value="F:protein serine/threonine kinase activity"/>
    <property type="evidence" value="ECO:0007669"/>
    <property type="project" value="UniProtKB-KW"/>
</dbReference>
<evidence type="ECO:0000256" key="6">
    <source>
        <dbReference type="ARBA" id="ARBA00022679"/>
    </source>
</evidence>
<dbReference type="InterPro" id="IPR017441">
    <property type="entry name" value="Protein_kinase_ATP_BS"/>
</dbReference>
<keyword evidence="7 13" id="KW-0547">Nucleotide-binding</keyword>
<evidence type="ECO:0000256" key="4">
    <source>
        <dbReference type="ARBA" id="ARBA00022527"/>
    </source>
</evidence>
<evidence type="ECO:0000256" key="8">
    <source>
        <dbReference type="ARBA" id="ARBA00022777"/>
    </source>
</evidence>
<comment type="caution">
    <text evidence="17">The sequence shown here is derived from an EMBL/GenBank/DDBJ whole genome shotgun (WGS) entry which is preliminary data.</text>
</comment>
<dbReference type="GO" id="GO:0051020">
    <property type="term" value="F:GTPase binding"/>
    <property type="evidence" value="ECO:0007669"/>
    <property type="project" value="UniProtKB-ARBA"/>
</dbReference>
<dbReference type="InterPro" id="IPR000719">
    <property type="entry name" value="Prot_kinase_dom"/>
</dbReference>
<dbReference type="EMBL" id="JAYWIO010000005">
    <property type="protein sequence ID" value="KAK7259278.1"/>
    <property type="molecule type" value="Genomic_DNA"/>
</dbReference>
<comment type="similarity">
    <text evidence="14">Belongs to the protein kinase superfamily.</text>
</comment>
<comment type="subunit">
    <text evidence="12">Interacts with ARAC5 and ARAC10.</text>
</comment>
<name>A0AAN9ESS2_CROPI</name>
<proteinExistence type="inferred from homology"/>
<keyword evidence="8" id="KW-0418">Kinase</keyword>
<evidence type="ECO:0000256" key="5">
    <source>
        <dbReference type="ARBA" id="ARBA00022553"/>
    </source>
</evidence>
<dbReference type="InterPro" id="IPR046958">
    <property type="entry name" value="RBK1/2/STUNTED"/>
</dbReference>